<reference evidence="2 4" key="1">
    <citation type="submission" date="2024-02" db="EMBL/GenBank/DDBJ databases">
        <authorList>
            <person name="Vignale AGUSTIN F."/>
            <person name="Sosa J E."/>
            <person name="Modenutti C."/>
        </authorList>
    </citation>
    <scope>NUCLEOTIDE SEQUENCE [LARGE SCALE GENOMIC DNA]</scope>
</reference>
<name>A0ABC8U609_9AQUA</name>
<dbReference type="EMBL" id="CAUOFW020008279">
    <property type="protein sequence ID" value="CAK9182198.1"/>
    <property type="molecule type" value="Genomic_DNA"/>
</dbReference>
<sequence>MEQFTKNPPINLHHGIDYSIPDTLNQSIFLYLYHNLSTGQRCVLLICTDGKPQNADEILDLKREEEEEKNTNWKLAVGLITFPYFKTARRWRDYYPVKEGTNEEGTYVLPIELPSTLKSVQKMKWARMAIDSDEEVLVNSSDSDVDSKRVELDDMSVGEGS</sequence>
<gene>
    <name evidence="2" type="ORF">ILEXP_LOCUS47042</name>
    <name evidence="3" type="ORF">ILEXP_LOCUS52338</name>
</gene>
<feature type="region of interest" description="Disordered" evidence="1">
    <location>
        <begin position="140"/>
        <end position="161"/>
    </location>
</feature>
<keyword evidence="4" id="KW-1185">Reference proteome</keyword>
<evidence type="ECO:0000256" key="1">
    <source>
        <dbReference type="SAM" id="MobiDB-lite"/>
    </source>
</evidence>
<evidence type="ECO:0000313" key="2">
    <source>
        <dbReference type="EMBL" id="CAK9177174.1"/>
    </source>
</evidence>
<dbReference type="Proteomes" id="UP001642360">
    <property type="component" value="Unassembled WGS sequence"/>
</dbReference>
<dbReference type="EMBL" id="CAUOFW020006980">
    <property type="protein sequence ID" value="CAK9177174.1"/>
    <property type="molecule type" value="Genomic_DNA"/>
</dbReference>
<protein>
    <submittedName>
        <fullName evidence="2">Uncharacterized protein</fullName>
    </submittedName>
</protein>
<evidence type="ECO:0000313" key="4">
    <source>
        <dbReference type="Proteomes" id="UP001642360"/>
    </source>
</evidence>
<organism evidence="2 4">
    <name type="scientific">Ilex paraguariensis</name>
    <name type="common">yerba mate</name>
    <dbReference type="NCBI Taxonomy" id="185542"/>
    <lineage>
        <taxon>Eukaryota</taxon>
        <taxon>Viridiplantae</taxon>
        <taxon>Streptophyta</taxon>
        <taxon>Embryophyta</taxon>
        <taxon>Tracheophyta</taxon>
        <taxon>Spermatophyta</taxon>
        <taxon>Magnoliopsida</taxon>
        <taxon>eudicotyledons</taxon>
        <taxon>Gunneridae</taxon>
        <taxon>Pentapetalae</taxon>
        <taxon>asterids</taxon>
        <taxon>campanulids</taxon>
        <taxon>Aquifoliales</taxon>
        <taxon>Aquifoliaceae</taxon>
        <taxon>Ilex</taxon>
    </lineage>
</organism>
<accession>A0ABC8U609</accession>
<comment type="caution">
    <text evidence="2">The sequence shown here is derived from an EMBL/GenBank/DDBJ whole genome shotgun (WGS) entry which is preliminary data.</text>
</comment>
<proteinExistence type="predicted"/>
<dbReference type="AlphaFoldDB" id="A0ABC8U609"/>
<evidence type="ECO:0000313" key="3">
    <source>
        <dbReference type="EMBL" id="CAK9182198.1"/>
    </source>
</evidence>